<comment type="similarity">
    <text evidence="1">Belongs to the Gfa family.</text>
</comment>
<keyword evidence="7" id="KW-1185">Reference proteome</keyword>
<dbReference type="InterPro" id="IPR011057">
    <property type="entry name" value="Mss4-like_sf"/>
</dbReference>
<evidence type="ECO:0000256" key="4">
    <source>
        <dbReference type="ARBA" id="ARBA00023239"/>
    </source>
</evidence>
<dbReference type="RefSeq" id="WP_284365880.1">
    <property type="nucleotide sequence ID" value="NZ_BSNI01000002.1"/>
</dbReference>
<evidence type="ECO:0000256" key="3">
    <source>
        <dbReference type="ARBA" id="ARBA00022833"/>
    </source>
</evidence>
<dbReference type="PANTHER" id="PTHR33337:SF40">
    <property type="entry name" value="CENP-V_GFA DOMAIN-CONTAINING PROTEIN-RELATED"/>
    <property type="match status" value="1"/>
</dbReference>
<dbReference type="Gene3D" id="3.90.1590.10">
    <property type="entry name" value="glutathione-dependent formaldehyde- activating enzyme (gfa)"/>
    <property type="match status" value="1"/>
</dbReference>
<feature type="domain" description="CENP-V/GFA" evidence="5">
    <location>
        <begin position="4"/>
        <end position="121"/>
    </location>
</feature>
<accession>A0ABQ5UWN0</accession>
<organism evidence="6 7">
    <name type="scientific">Maritalea porphyrae</name>
    <dbReference type="NCBI Taxonomy" id="880732"/>
    <lineage>
        <taxon>Bacteria</taxon>
        <taxon>Pseudomonadati</taxon>
        <taxon>Pseudomonadota</taxon>
        <taxon>Alphaproteobacteria</taxon>
        <taxon>Hyphomicrobiales</taxon>
        <taxon>Devosiaceae</taxon>
        <taxon>Maritalea</taxon>
    </lineage>
</organism>
<dbReference type="InterPro" id="IPR006913">
    <property type="entry name" value="CENP-V/GFA"/>
</dbReference>
<evidence type="ECO:0000256" key="1">
    <source>
        <dbReference type="ARBA" id="ARBA00005495"/>
    </source>
</evidence>
<protein>
    <submittedName>
        <fullName evidence="6">Aldehyde-activating protein</fullName>
    </submittedName>
</protein>
<reference evidence="6" key="2">
    <citation type="submission" date="2023-01" db="EMBL/GenBank/DDBJ databases">
        <title>Draft genome sequence of Maritalea porphyrae strain NBRC 107169.</title>
        <authorList>
            <person name="Sun Q."/>
            <person name="Mori K."/>
        </authorList>
    </citation>
    <scope>NUCLEOTIDE SEQUENCE</scope>
    <source>
        <strain evidence="6">NBRC 107169</strain>
    </source>
</reference>
<keyword evidence="4" id="KW-0456">Lyase</keyword>
<name>A0ABQ5UWN0_9HYPH</name>
<sequence length="138" mass="15094">MNELSATSCACGAVTVKISGEPRTTMLCACKDCQKATGTGHSALALFSDDHIEIEGETKSFSVTADSGATVDRKFCPNCGTPIFGISGRVPMHKLLPVSMLGEDAQNYQPRAMIFNRSHYDWDIVDPELPKFEKYKEK</sequence>
<comment type="caution">
    <text evidence="6">The sequence shown here is derived from an EMBL/GenBank/DDBJ whole genome shotgun (WGS) entry which is preliminary data.</text>
</comment>
<evidence type="ECO:0000259" key="5">
    <source>
        <dbReference type="PROSITE" id="PS51891"/>
    </source>
</evidence>
<evidence type="ECO:0000313" key="7">
    <source>
        <dbReference type="Proteomes" id="UP001161405"/>
    </source>
</evidence>
<keyword evidence="2" id="KW-0479">Metal-binding</keyword>
<gene>
    <name evidence="6" type="ORF">GCM10007879_30500</name>
</gene>
<dbReference type="PROSITE" id="PS51891">
    <property type="entry name" value="CENP_V_GFA"/>
    <property type="match status" value="1"/>
</dbReference>
<proteinExistence type="inferred from homology"/>
<keyword evidence="3" id="KW-0862">Zinc</keyword>
<evidence type="ECO:0000313" key="6">
    <source>
        <dbReference type="EMBL" id="GLQ18801.1"/>
    </source>
</evidence>
<dbReference type="PANTHER" id="PTHR33337">
    <property type="entry name" value="GFA DOMAIN-CONTAINING PROTEIN"/>
    <property type="match status" value="1"/>
</dbReference>
<dbReference type="Pfam" id="PF04828">
    <property type="entry name" value="GFA"/>
    <property type="match status" value="1"/>
</dbReference>
<reference evidence="6" key="1">
    <citation type="journal article" date="2014" name="Int. J. Syst. Evol. Microbiol.">
        <title>Complete genome of a new Firmicutes species belonging to the dominant human colonic microbiota ('Ruminococcus bicirculans') reveals two chromosomes and a selective capacity to utilize plant glucans.</title>
        <authorList>
            <consortium name="NISC Comparative Sequencing Program"/>
            <person name="Wegmann U."/>
            <person name="Louis P."/>
            <person name="Goesmann A."/>
            <person name="Henrissat B."/>
            <person name="Duncan S.H."/>
            <person name="Flint H.J."/>
        </authorList>
    </citation>
    <scope>NUCLEOTIDE SEQUENCE</scope>
    <source>
        <strain evidence="6">NBRC 107169</strain>
    </source>
</reference>
<evidence type="ECO:0000256" key="2">
    <source>
        <dbReference type="ARBA" id="ARBA00022723"/>
    </source>
</evidence>
<dbReference type="EMBL" id="BSNI01000002">
    <property type="protein sequence ID" value="GLQ18801.1"/>
    <property type="molecule type" value="Genomic_DNA"/>
</dbReference>
<dbReference type="SUPFAM" id="SSF51316">
    <property type="entry name" value="Mss4-like"/>
    <property type="match status" value="1"/>
</dbReference>
<dbReference type="Proteomes" id="UP001161405">
    <property type="component" value="Unassembled WGS sequence"/>
</dbReference>